<dbReference type="AlphaFoldDB" id="A0A540NEI7"/>
<evidence type="ECO:0000313" key="2">
    <source>
        <dbReference type="Proteomes" id="UP000315295"/>
    </source>
</evidence>
<keyword evidence="2" id="KW-1185">Reference proteome</keyword>
<gene>
    <name evidence="1" type="ORF">C1H46_004942</name>
</gene>
<protein>
    <submittedName>
        <fullName evidence="1">Uncharacterized protein</fullName>
    </submittedName>
</protein>
<reference evidence="1 2" key="1">
    <citation type="journal article" date="2019" name="G3 (Bethesda)">
        <title>Sequencing of a Wild Apple (Malus baccata) Genome Unravels the Differences Between Cultivated and Wild Apple Species Regarding Disease Resistance and Cold Tolerance.</title>
        <authorList>
            <person name="Chen X."/>
        </authorList>
    </citation>
    <scope>NUCLEOTIDE SEQUENCE [LARGE SCALE GENOMIC DNA]</scope>
    <source>
        <strain evidence="2">cv. Shandingzi</strain>
        <tissue evidence="1">Leaves</tissue>
    </source>
</reference>
<evidence type="ECO:0000313" key="1">
    <source>
        <dbReference type="EMBL" id="TQE09449.1"/>
    </source>
</evidence>
<name>A0A540NEI7_MALBA</name>
<sequence length="52" mass="5693">MLEFDSLAVVDEAIEDEVAKIRAAKEEVLDKQTLECEVVAEGMMVAGEPKVI</sequence>
<dbReference type="EMBL" id="VIEB01000057">
    <property type="protein sequence ID" value="TQE09449.1"/>
    <property type="molecule type" value="Genomic_DNA"/>
</dbReference>
<organism evidence="1 2">
    <name type="scientific">Malus baccata</name>
    <name type="common">Siberian crab apple</name>
    <name type="synonym">Pyrus baccata</name>
    <dbReference type="NCBI Taxonomy" id="106549"/>
    <lineage>
        <taxon>Eukaryota</taxon>
        <taxon>Viridiplantae</taxon>
        <taxon>Streptophyta</taxon>
        <taxon>Embryophyta</taxon>
        <taxon>Tracheophyta</taxon>
        <taxon>Spermatophyta</taxon>
        <taxon>Magnoliopsida</taxon>
        <taxon>eudicotyledons</taxon>
        <taxon>Gunneridae</taxon>
        <taxon>Pentapetalae</taxon>
        <taxon>rosids</taxon>
        <taxon>fabids</taxon>
        <taxon>Rosales</taxon>
        <taxon>Rosaceae</taxon>
        <taxon>Amygdaloideae</taxon>
        <taxon>Maleae</taxon>
        <taxon>Malus</taxon>
    </lineage>
</organism>
<accession>A0A540NEI7</accession>
<comment type="caution">
    <text evidence="1">The sequence shown here is derived from an EMBL/GenBank/DDBJ whole genome shotgun (WGS) entry which is preliminary data.</text>
</comment>
<proteinExistence type="predicted"/>
<dbReference type="Proteomes" id="UP000315295">
    <property type="component" value="Unassembled WGS sequence"/>
</dbReference>